<evidence type="ECO:0000256" key="18">
    <source>
        <dbReference type="ARBA" id="ARBA00029917"/>
    </source>
</evidence>
<dbReference type="GO" id="GO:0005576">
    <property type="term" value="C:extracellular region"/>
    <property type="evidence" value="ECO:0007669"/>
    <property type="project" value="UniProtKB-SubCell"/>
</dbReference>
<feature type="compositionally biased region" description="Basic and acidic residues" evidence="25">
    <location>
        <begin position="201"/>
        <end position="213"/>
    </location>
</feature>
<keyword evidence="16" id="KW-0325">Glycoprotein</keyword>
<dbReference type="InterPro" id="IPR016187">
    <property type="entry name" value="CTDL_fold"/>
</dbReference>
<evidence type="ECO:0000256" key="27">
    <source>
        <dbReference type="SAM" id="SignalP"/>
    </source>
</evidence>
<dbReference type="STRING" id="8030.ENSSSAP00000008863"/>
<dbReference type="GO" id="GO:0004896">
    <property type="term" value="F:cytokine receptor activity"/>
    <property type="evidence" value="ECO:0007669"/>
    <property type="project" value="TreeGrafter"/>
</dbReference>
<gene>
    <name evidence="30" type="primary">LOC106561308</name>
    <name evidence="31" type="synonym">LOC123728112</name>
</gene>
<evidence type="ECO:0000256" key="25">
    <source>
        <dbReference type="SAM" id="MobiDB-lite"/>
    </source>
</evidence>
<name>A0A1S3KPF0_SALSA</name>
<dbReference type="Proteomes" id="UP001652741">
    <property type="component" value="Chromosome ssa17"/>
</dbReference>
<dbReference type="Bgee" id="ENSSSAG00000004422">
    <property type="expression patterns" value="Expressed in midgut and 24 other cell types or tissues"/>
</dbReference>
<keyword evidence="8 26" id="KW-0812">Transmembrane</keyword>
<evidence type="ECO:0000256" key="16">
    <source>
        <dbReference type="ARBA" id="ARBA00023180"/>
    </source>
</evidence>
<dbReference type="OrthoDB" id="8952307at2759"/>
<evidence type="ECO:0000256" key="19">
    <source>
        <dbReference type="ARBA" id="ARBA00029928"/>
    </source>
</evidence>
<keyword evidence="15" id="KW-0675">Receptor</keyword>
<dbReference type="Proteomes" id="UP001652741">
    <property type="component" value="Chromosome ssa10"/>
</dbReference>
<evidence type="ECO:0000256" key="11">
    <source>
        <dbReference type="ARBA" id="ARBA00022974"/>
    </source>
</evidence>
<keyword evidence="17" id="KW-0966">Cell projection</keyword>
<keyword evidence="9 27" id="KW-0732">Signal</keyword>
<comment type="caution">
    <text evidence="24">Lacks conserved residue(s) required for the propagation of feature annotation.</text>
</comment>
<dbReference type="InterPro" id="IPR001231">
    <property type="entry name" value="CD44_antigen"/>
</dbReference>
<feature type="region of interest" description="Disordered" evidence="25">
    <location>
        <begin position="160"/>
        <end position="371"/>
    </location>
</feature>
<dbReference type="GO" id="GO:0007155">
    <property type="term" value="P:cell adhesion"/>
    <property type="evidence" value="ECO:0007669"/>
    <property type="project" value="UniProtKB-KW"/>
</dbReference>
<keyword evidence="12 26" id="KW-1133">Transmembrane helix</keyword>
<evidence type="ECO:0000256" key="15">
    <source>
        <dbReference type="ARBA" id="ARBA00023170"/>
    </source>
</evidence>
<feature type="chain" id="PRO_5010380361" description="CD44 antigen" evidence="27">
    <location>
        <begin position="24"/>
        <end position="470"/>
    </location>
</feature>
<dbReference type="GeneID" id="106561308"/>
<feature type="disulfide bond" evidence="24">
    <location>
        <begin position="79"/>
        <end position="100"/>
    </location>
</feature>
<evidence type="ECO:0000256" key="4">
    <source>
        <dbReference type="ARBA" id="ARBA00020474"/>
    </source>
</evidence>
<keyword evidence="13 26" id="KW-0472">Membrane</keyword>
<dbReference type="PANTHER" id="PTHR10225">
    <property type="entry name" value="HYALURONAN RECEPTOR"/>
    <property type="match status" value="1"/>
</dbReference>
<evidence type="ECO:0000256" key="2">
    <source>
        <dbReference type="ARBA" id="ARBA00004251"/>
    </source>
</evidence>
<dbReference type="PaxDb" id="8030-ENSSSAP00000008863"/>
<evidence type="ECO:0000256" key="12">
    <source>
        <dbReference type="ARBA" id="ARBA00022989"/>
    </source>
</evidence>
<dbReference type="InterPro" id="IPR043210">
    <property type="entry name" value="CD44_antigen-like"/>
</dbReference>
<proteinExistence type="predicted"/>
<keyword evidence="7" id="KW-0597">Phosphoprotein</keyword>
<evidence type="ECO:0000256" key="1">
    <source>
        <dbReference type="ARBA" id="ARBA00004105"/>
    </source>
</evidence>
<feature type="transmembrane region" description="Helical" evidence="26">
    <location>
        <begin position="375"/>
        <end position="396"/>
    </location>
</feature>
<feature type="signal peptide" evidence="27">
    <location>
        <begin position="1"/>
        <end position="23"/>
    </location>
</feature>
<dbReference type="Pfam" id="PF00193">
    <property type="entry name" value="Xlink"/>
    <property type="match status" value="1"/>
</dbReference>
<evidence type="ECO:0000256" key="9">
    <source>
        <dbReference type="ARBA" id="ARBA00022729"/>
    </source>
</evidence>
<evidence type="ECO:0000256" key="13">
    <source>
        <dbReference type="ARBA" id="ARBA00023136"/>
    </source>
</evidence>
<evidence type="ECO:0000256" key="14">
    <source>
        <dbReference type="ARBA" id="ARBA00023157"/>
    </source>
</evidence>
<protein>
    <recommendedName>
        <fullName evidence="4">CD44 antigen</fullName>
    </recommendedName>
    <alternativeName>
        <fullName evidence="22">GP90 lymphocyte homing/adhesion receptor</fullName>
    </alternativeName>
    <alternativeName>
        <fullName evidence="21">HUTCH-I</fullName>
    </alternativeName>
    <alternativeName>
        <fullName evidence="23">Hermes antigen</fullName>
    </alternativeName>
    <alternativeName>
        <fullName evidence="20">Hyaluronate receptor</fullName>
    </alternativeName>
    <alternativeName>
        <fullName evidence="18">Phagocytic glycoprotein 1</fullName>
    </alternativeName>
    <alternativeName>
        <fullName evidence="19">Phagocytic glycoprotein I</fullName>
    </alternativeName>
</protein>
<evidence type="ECO:0000256" key="20">
    <source>
        <dbReference type="ARBA" id="ARBA00031179"/>
    </source>
</evidence>
<dbReference type="PANTHER" id="PTHR10225:SF6">
    <property type="entry name" value="CD44 ANTIGEN"/>
    <property type="match status" value="1"/>
</dbReference>
<dbReference type="PRINTS" id="PR01265">
    <property type="entry name" value="LINKMODULE"/>
</dbReference>
<evidence type="ECO:0000313" key="29">
    <source>
        <dbReference type="Proteomes" id="UP001652741"/>
    </source>
</evidence>
<dbReference type="RefSeq" id="XP_013980596.1">
    <property type="nucleotide sequence ID" value="XM_014125121.1"/>
</dbReference>
<evidence type="ECO:0000256" key="6">
    <source>
        <dbReference type="ARBA" id="ARBA00022525"/>
    </source>
</evidence>
<accession>A0A1S3KPF0</accession>
<dbReference type="GO" id="GO:0035692">
    <property type="term" value="C:macrophage migration inhibitory factor receptor complex"/>
    <property type="evidence" value="ECO:0007669"/>
    <property type="project" value="TreeGrafter"/>
</dbReference>
<dbReference type="PROSITE" id="PS50963">
    <property type="entry name" value="LINK_2"/>
    <property type="match status" value="1"/>
</dbReference>
<dbReference type="GO" id="GO:0005902">
    <property type="term" value="C:microvillus"/>
    <property type="evidence" value="ECO:0007669"/>
    <property type="project" value="UniProtKB-SubCell"/>
</dbReference>
<reference evidence="30" key="1">
    <citation type="submission" date="2025-04" db="UniProtKB">
        <authorList>
            <consortium name="RefSeq"/>
        </authorList>
    </citation>
    <scope>IDENTIFICATION</scope>
    <source>
        <tissue evidence="30">Muscle</tissue>
    </source>
</reference>
<keyword evidence="11" id="KW-0654">Proteoglycan</keyword>
<evidence type="ECO:0000256" key="26">
    <source>
        <dbReference type="SAM" id="Phobius"/>
    </source>
</evidence>
<feature type="compositionally biased region" description="Acidic residues" evidence="25">
    <location>
        <begin position="272"/>
        <end position="283"/>
    </location>
</feature>
<feature type="compositionally biased region" description="Low complexity" evidence="25">
    <location>
        <begin position="252"/>
        <end position="269"/>
    </location>
</feature>
<dbReference type="OMA" id="KAQIPEW"/>
<keyword evidence="5" id="KW-1003">Cell membrane</keyword>
<evidence type="ECO:0000256" key="24">
    <source>
        <dbReference type="PROSITE-ProRule" id="PRU00323"/>
    </source>
</evidence>
<dbReference type="SUPFAM" id="SSF56436">
    <property type="entry name" value="C-type lectin-like"/>
    <property type="match status" value="1"/>
</dbReference>
<evidence type="ECO:0000256" key="8">
    <source>
        <dbReference type="ARBA" id="ARBA00022692"/>
    </source>
</evidence>
<evidence type="ECO:0000256" key="5">
    <source>
        <dbReference type="ARBA" id="ARBA00022475"/>
    </source>
</evidence>
<organism evidence="29 30">
    <name type="scientific">Salmo salar</name>
    <name type="common">Atlantic salmon</name>
    <dbReference type="NCBI Taxonomy" id="8030"/>
    <lineage>
        <taxon>Eukaryota</taxon>
        <taxon>Metazoa</taxon>
        <taxon>Chordata</taxon>
        <taxon>Craniata</taxon>
        <taxon>Vertebrata</taxon>
        <taxon>Euteleostomi</taxon>
        <taxon>Actinopterygii</taxon>
        <taxon>Neopterygii</taxon>
        <taxon>Teleostei</taxon>
        <taxon>Protacanthopterygii</taxon>
        <taxon>Salmoniformes</taxon>
        <taxon>Salmonidae</taxon>
        <taxon>Salmoninae</taxon>
        <taxon>Salmo</taxon>
    </lineage>
</organism>
<evidence type="ECO:0000256" key="7">
    <source>
        <dbReference type="ARBA" id="ARBA00022553"/>
    </source>
</evidence>
<dbReference type="RefSeq" id="XP_045554653.1">
    <property type="nucleotide sequence ID" value="XM_045698697.1"/>
</dbReference>
<dbReference type="PRINTS" id="PR00658">
    <property type="entry name" value="CD44"/>
</dbReference>
<evidence type="ECO:0000256" key="23">
    <source>
        <dbReference type="ARBA" id="ARBA00032917"/>
    </source>
</evidence>
<dbReference type="InterPro" id="IPR000538">
    <property type="entry name" value="Link_dom"/>
</dbReference>
<sequence>MWTLLLGVTFGLLASSRLEPAQAIIKSRSCSHAGVFHVEGEARYSLTFGLAKKLCESLGGTIASKEQVTEAHAQGLETCRYGWISNGNTTILRQKAHVNCANNMTGVFFHHDAPDQPFDAFCFHASDLSVKNCDLAINPDSTGPESVQLTDKDLAFDAAGEATEQSKTVEVPEEKTDIQTYSPAVVEDQDQVQPEATEATPEDRAKPEDRTNTEPDTVDTTSAPEKQGAESPTEVVEKVDPTQPASTEASPEEPTSGAEGEASEGAATEIPDREEEQTEEDETQSAGHTGVLATEMEDTTGSGMLPTVTEEGASSIAPPVGQPGEPQGSASEENVQEEEEGGGVPDQPIPRGRMNPGEGVAPTPAGQENSSTPDWLIIVGVVVAVGAILLVCAAVAKRKSWCGQQQTLMITNKDGSDGNGAAVSVASSRAQEREQEMVTLMNKEKIQENCNTEEFTVITLDESPEKGQLA</sequence>
<dbReference type="GO" id="GO:0006954">
    <property type="term" value="P:inflammatory response"/>
    <property type="evidence" value="ECO:0007669"/>
    <property type="project" value="TreeGrafter"/>
</dbReference>
<dbReference type="AlphaFoldDB" id="A0A1S3KPF0"/>
<feature type="compositionally biased region" description="Polar residues" evidence="25">
    <location>
        <begin position="214"/>
        <end position="224"/>
    </location>
</feature>
<dbReference type="KEGG" id="sasa:106561308"/>
<keyword evidence="14 24" id="KW-1015">Disulfide bond</keyword>
<evidence type="ECO:0000313" key="30">
    <source>
        <dbReference type="RefSeq" id="XP_013980596.1"/>
    </source>
</evidence>
<evidence type="ECO:0000259" key="28">
    <source>
        <dbReference type="PROSITE" id="PS50963"/>
    </source>
</evidence>
<dbReference type="GO" id="GO:0005540">
    <property type="term" value="F:hyaluronic acid binding"/>
    <property type="evidence" value="ECO:0007669"/>
    <property type="project" value="InterPro"/>
</dbReference>
<comment type="subcellular location">
    <subcellularLocation>
        <location evidence="2">Cell membrane</location>
        <topology evidence="2">Single-pass type I membrane protein</topology>
    </subcellularLocation>
    <subcellularLocation>
        <location evidence="1">Cell projection</location>
        <location evidence="1">Microvillus</location>
    </subcellularLocation>
    <subcellularLocation>
        <location evidence="3">Secreted</location>
    </subcellularLocation>
</comment>
<evidence type="ECO:0000256" key="10">
    <source>
        <dbReference type="ARBA" id="ARBA00022889"/>
    </source>
</evidence>
<dbReference type="InterPro" id="IPR016186">
    <property type="entry name" value="C-type_lectin-like/link_sf"/>
</dbReference>
<evidence type="ECO:0000256" key="17">
    <source>
        <dbReference type="ARBA" id="ARBA00023273"/>
    </source>
</evidence>
<dbReference type="SMART" id="SM00445">
    <property type="entry name" value="LINK"/>
    <property type="match status" value="1"/>
</dbReference>
<evidence type="ECO:0000256" key="3">
    <source>
        <dbReference type="ARBA" id="ARBA00004613"/>
    </source>
</evidence>
<feature type="domain" description="Link" evidence="28">
    <location>
        <begin position="34"/>
        <end position="124"/>
    </location>
</feature>
<dbReference type="GO" id="GO:0070374">
    <property type="term" value="P:positive regulation of ERK1 and ERK2 cascade"/>
    <property type="evidence" value="ECO:0007669"/>
    <property type="project" value="TreeGrafter"/>
</dbReference>
<keyword evidence="10" id="KW-0130">Cell adhesion</keyword>
<dbReference type="Gene3D" id="3.10.100.10">
    <property type="entry name" value="Mannose-Binding Protein A, subunit A"/>
    <property type="match status" value="1"/>
</dbReference>
<keyword evidence="6" id="KW-0964">Secreted</keyword>
<evidence type="ECO:0000256" key="22">
    <source>
        <dbReference type="ARBA" id="ARBA00032514"/>
    </source>
</evidence>
<evidence type="ECO:0000313" key="31">
    <source>
        <dbReference type="RefSeq" id="XP_045554653.1"/>
    </source>
</evidence>
<dbReference type="GO" id="GO:0016323">
    <property type="term" value="C:basolateral plasma membrane"/>
    <property type="evidence" value="ECO:0007669"/>
    <property type="project" value="TreeGrafter"/>
</dbReference>
<keyword evidence="29" id="KW-1185">Reference proteome</keyword>
<evidence type="ECO:0000256" key="21">
    <source>
        <dbReference type="ARBA" id="ARBA00031823"/>
    </source>
</evidence>